<gene>
    <name evidence="2" type="ORF">P280DRAFT_1681</name>
</gene>
<feature type="region of interest" description="Disordered" evidence="1">
    <location>
        <begin position="51"/>
        <end position="163"/>
    </location>
</feature>
<evidence type="ECO:0000313" key="2">
    <source>
        <dbReference type="EMBL" id="KAF2646109.1"/>
    </source>
</evidence>
<organism evidence="2 3">
    <name type="scientific">Massarina eburnea CBS 473.64</name>
    <dbReference type="NCBI Taxonomy" id="1395130"/>
    <lineage>
        <taxon>Eukaryota</taxon>
        <taxon>Fungi</taxon>
        <taxon>Dikarya</taxon>
        <taxon>Ascomycota</taxon>
        <taxon>Pezizomycotina</taxon>
        <taxon>Dothideomycetes</taxon>
        <taxon>Pleosporomycetidae</taxon>
        <taxon>Pleosporales</taxon>
        <taxon>Massarineae</taxon>
        <taxon>Massarinaceae</taxon>
        <taxon>Massarina</taxon>
    </lineage>
</organism>
<name>A0A6A6SEA2_9PLEO</name>
<accession>A0A6A6SEA2</accession>
<dbReference type="AlphaFoldDB" id="A0A6A6SEA2"/>
<dbReference type="Proteomes" id="UP000799753">
    <property type="component" value="Unassembled WGS sequence"/>
</dbReference>
<dbReference type="EMBL" id="MU006776">
    <property type="protein sequence ID" value="KAF2646109.1"/>
    <property type="molecule type" value="Genomic_DNA"/>
</dbReference>
<feature type="compositionally biased region" description="Pro residues" evidence="1">
    <location>
        <begin position="74"/>
        <end position="83"/>
    </location>
</feature>
<reference evidence="2" key="1">
    <citation type="journal article" date="2020" name="Stud. Mycol.">
        <title>101 Dothideomycetes genomes: a test case for predicting lifestyles and emergence of pathogens.</title>
        <authorList>
            <person name="Haridas S."/>
            <person name="Albert R."/>
            <person name="Binder M."/>
            <person name="Bloem J."/>
            <person name="Labutti K."/>
            <person name="Salamov A."/>
            <person name="Andreopoulos B."/>
            <person name="Baker S."/>
            <person name="Barry K."/>
            <person name="Bills G."/>
            <person name="Bluhm B."/>
            <person name="Cannon C."/>
            <person name="Castanera R."/>
            <person name="Culley D."/>
            <person name="Daum C."/>
            <person name="Ezra D."/>
            <person name="Gonzalez J."/>
            <person name="Henrissat B."/>
            <person name="Kuo A."/>
            <person name="Liang C."/>
            <person name="Lipzen A."/>
            <person name="Lutzoni F."/>
            <person name="Magnuson J."/>
            <person name="Mondo S."/>
            <person name="Nolan M."/>
            <person name="Ohm R."/>
            <person name="Pangilinan J."/>
            <person name="Park H.-J."/>
            <person name="Ramirez L."/>
            <person name="Alfaro M."/>
            <person name="Sun H."/>
            <person name="Tritt A."/>
            <person name="Yoshinaga Y."/>
            <person name="Zwiers L.-H."/>
            <person name="Turgeon B."/>
            <person name="Goodwin S."/>
            <person name="Spatafora J."/>
            <person name="Crous P."/>
            <person name="Grigoriev I."/>
        </authorList>
    </citation>
    <scope>NUCLEOTIDE SEQUENCE</scope>
    <source>
        <strain evidence="2">CBS 473.64</strain>
    </source>
</reference>
<proteinExistence type="predicted"/>
<evidence type="ECO:0000313" key="3">
    <source>
        <dbReference type="Proteomes" id="UP000799753"/>
    </source>
</evidence>
<feature type="compositionally biased region" description="Basic residues" evidence="1">
    <location>
        <begin position="133"/>
        <end position="142"/>
    </location>
</feature>
<sequence>MPTLSIHHRRSTSRDRIRACEHFCFEIPKSKPSNPQIFTIVKKILQNLPTSKTISHPSPKEKKYTNRVNSTSHIPPPPPPPPRQKLHDQSHHPHALHFPNQPIFSSGIKNRLSRNPFPTSLPSSNSYNPTTLHSKHHTKHSSTRALQSKPPLPSHLSKHPNFPHPIVTPFFPELRDLRRRDRGLEDFIRVLHEIRLLPLYLYYLSEPEPTRSE</sequence>
<protein>
    <submittedName>
        <fullName evidence="2">Uncharacterized protein</fullName>
    </submittedName>
</protein>
<evidence type="ECO:0000256" key="1">
    <source>
        <dbReference type="SAM" id="MobiDB-lite"/>
    </source>
</evidence>
<keyword evidence="3" id="KW-1185">Reference proteome</keyword>
<feature type="compositionally biased region" description="Polar residues" evidence="1">
    <location>
        <begin position="116"/>
        <end position="129"/>
    </location>
</feature>